<dbReference type="InterPro" id="IPR017937">
    <property type="entry name" value="Thioredoxin_CS"/>
</dbReference>
<proteinExistence type="predicted"/>
<dbReference type="RefSeq" id="WP_007579283.1">
    <property type="nucleotide sequence ID" value="NZ_AGUD01000318.1"/>
</dbReference>
<dbReference type="PROSITE" id="PS00194">
    <property type="entry name" value="THIOREDOXIN_1"/>
    <property type="match status" value="1"/>
</dbReference>
<keyword evidence="5" id="KW-1185">Reference proteome</keyword>
<evidence type="ECO:0000259" key="3">
    <source>
        <dbReference type="PROSITE" id="PS51352"/>
    </source>
</evidence>
<keyword evidence="2" id="KW-0812">Transmembrane</keyword>
<sequence length="280" mass="28803">MSAVWIVATVLAWAVVALLVAVVVTLLRQVGELRADVARLLGSGPLGPAEEPAPLDAALYDRVEPFSAGVLHDGDVRHAPAVAGSIAIGGEDDRPALLVFHAPGCASCEGIEESLQEVVAERASDDDPVPADGVRVLSVLALGEPYAIAHLQEQRLHGVPTIAFDDLPEQLQPESTPSLVGVARGSVVALGRPTDPDHLREAARACEDGVFAGAPDSVRIADWGETIPFWELDGDGPDGQPPADPPSLDVRITAGAEPGASALASPRAAPGGGASTIEEH</sequence>
<evidence type="ECO:0000256" key="1">
    <source>
        <dbReference type="SAM" id="MobiDB-lite"/>
    </source>
</evidence>
<evidence type="ECO:0000256" key="2">
    <source>
        <dbReference type="SAM" id="Phobius"/>
    </source>
</evidence>
<dbReference type="AlphaFoldDB" id="H0EBV0"/>
<dbReference type="PROSITE" id="PS51352">
    <property type="entry name" value="THIOREDOXIN_2"/>
    <property type="match status" value="1"/>
</dbReference>
<dbReference type="Proteomes" id="UP000005143">
    <property type="component" value="Unassembled WGS sequence"/>
</dbReference>
<dbReference type="OrthoDB" id="5245150at2"/>
<evidence type="ECO:0000313" key="5">
    <source>
        <dbReference type="Proteomes" id="UP000005143"/>
    </source>
</evidence>
<name>H0EBV0_9ACTN</name>
<feature type="domain" description="Thioredoxin" evidence="3">
    <location>
        <begin position="57"/>
        <end position="208"/>
    </location>
</feature>
<feature type="compositionally biased region" description="Low complexity" evidence="1">
    <location>
        <begin position="258"/>
        <end position="269"/>
    </location>
</feature>
<feature type="transmembrane region" description="Helical" evidence="2">
    <location>
        <begin position="6"/>
        <end position="27"/>
    </location>
</feature>
<organism evidence="4 5">
    <name type="scientific">Patulibacter medicamentivorans</name>
    <dbReference type="NCBI Taxonomy" id="1097667"/>
    <lineage>
        <taxon>Bacteria</taxon>
        <taxon>Bacillati</taxon>
        <taxon>Actinomycetota</taxon>
        <taxon>Thermoleophilia</taxon>
        <taxon>Solirubrobacterales</taxon>
        <taxon>Patulibacteraceae</taxon>
        <taxon>Patulibacter</taxon>
    </lineage>
</organism>
<protein>
    <recommendedName>
        <fullName evidence="3">Thioredoxin domain-containing protein</fullName>
    </recommendedName>
</protein>
<feature type="region of interest" description="Disordered" evidence="1">
    <location>
        <begin position="233"/>
        <end position="280"/>
    </location>
</feature>
<accession>H0EBV0</accession>
<dbReference type="InterPro" id="IPR013766">
    <property type="entry name" value="Thioredoxin_domain"/>
</dbReference>
<dbReference type="InterPro" id="IPR036249">
    <property type="entry name" value="Thioredoxin-like_sf"/>
</dbReference>
<keyword evidence="2" id="KW-1133">Transmembrane helix</keyword>
<keyword evidence="2" id="KW-0472">Membrane</keyword>
<gene>
    <name evidence="4" type="ORF">PAI11_43330</name>
</gene>
<reference evidence="4 5" key="1">
    <citation type="journal article" date="2013" name="Biodegradation">
        <title>Quantitative proteomic analysis of ibuprofen-degrading Patulibacter sp. strain I11.</title>
        <authorList>
            <person name="Almeida B."/>
            <person name="Kjeldal H."/>
            <person name="Lolas I."/>
            <person name="Knudsen A.D."/>
            <person name="Carvalho G."/>
            <person name="Nielsen K.L."/>
            <person name="Barreto Crespo M.T."/>
            <person name="Stensballe A."/>
            <person name="Nielsen J.L."/>
        </authorList>
    </citation>
    <scope>NUCLEOTIDE SEQUENCE [LARGE SCALE GENOMIC DNA]</scope>
    <source>
        <strain evidence="4 5">I11</strain>
    </source>
</reference>
<evidence type="ECO:0000313" key="4">
    <source>
        <dbReference type="EMBL" id="EHN08852.1"/>
    </source>
</evidence>
<comment type="caution">
    <text evidence="4">The sequence shown here is derived from an EMBL/GenBank/DDBJ whole genome shotgun (WGS) entry which is preliminary data.</text>
</comment>
<dbReference type="SUPFAM" id="SSF52833">
    <property type="entry name" value="Thioredoxin-like"/>
    <property type="match status" value="1"/>
</dbReference>
<dbReference type="EMBL" id="AGUD01000318">
    <property type="protein sequence ID" value="EHN08852.1"/>
    <property type="molecule type" value="Genomic_DNA"/>
</dbReference>